<dbReference type="STRING" id="4155.A0A022PZR2"/>
<name>A0A022PZR2_ERYGU</name>
<dbReference type="AlphaFoldDB" id="A0A022PZR2"/>
<evidence type="ECO:0000256" key="1">
    <source>
        <dbReference type="ARBA" id="ARBA00004123"/>
    </source>
</evidence>
<dbReference type="GO" id="GO:0003723">
    <property type="term" value="F:RNA binding"/>
    <property type="evidence" value="ECO:0007669"/>
    <property type="project" value="UniProtKB-KW"/>
</dbReference>
<dbReference type="PhylomeDB" id="A0A022PZR2"/>
<organism evidence="13 14">
    <name type="scientific">Erythranthe guttata</name>
    <name type="common">Yellow monkey flower</name>
    <name type="synonym">Mimulus guttatus</name>
    <dbReference type="NCBI Taxonomy" id="4155"/>
    <lineage>
        <taxon>Eukaryota</taxon>
        <taxon>Viridiplantae</taxon>
        <taxon>Streptophyta</taxon>
        <taxon>Embryophyta</taxon>
        <taxon>Tracheophyta</taxon>
        <taxon>Spermatophyta</taxon>
        <taxon>Magnoliopsida</taxon>
        <taxon>eudicotyledons</taxon>
        <taxon>Gunneridae</taxon>
        <taxon>Pentapetalae</taxon>
        <taxon>asterids</taxon>
        <taxon>lamiids</taxon>
        <taxon>Lamiales</taxon>
        <taxon>Phrymaceae</taxon>
        <taxon>Erythranthe</taxon>
    </lineage>
</organism>
<evidence type="ECO:0000313" key="14">
    <source>
        <dbReference type="Proteomes" id="UP000030748"/>
    </source>
</evidence>
<evidence type="ECO:0000313" key="13">
    <source>
        <dbReference type="EMBL" id="EYU20378.1"/>
    </source>
</evidence>
<keyword evidence="6" id="KW-0963">Cytoplasm</keyword>
<feature type="compositionally biased region" description="Basic and acidic residues" evidence="11">
    <location>
        <begin position="214"/>
        <end position="223"/>
    </location>
</feature>
<feature type="compositionally biased region" description="Polar residues" evidence="11">
    <location>
        <begin position="189"/>
        <end position="199"/>
    </location>
</feature>
<keyword evidence="14" id="KW-1185">Reference proteome</keyword>
<evidence type="ECO:0000256" key="6">
    <source>
        <dbReference type="ARBA" id="ARBA00022490"/>
    </source>
</evidence>
<feature type="compositionally biased region" description="Polar residues" evidence="11">
    <location>
        <begin position="48"/>
        <end position="61"/>
    </location>
</feature>
<feature type="region of interest" description="Disordered" evidence="11">
    <location>
        <begin position="181"/>
        <end position="249"/>
    </location>
</feature>
<dbReference type="KEGG" id="egt:105977230"/>
<evidence type="ECO:0000256" key="4">
    <source>
        <dbReference type="ARBA" id="ARBA00016856"/>
    </source>
</evidence>
<dbReference type="InterPro" id="IPR019385">
    <property type="entry name" value="PHAX_RNA-binding_domain"/>
</dbReference>
<evidence type="ECO:0000256" key="3">
    <source>
        <dbReference type="ARBA" id="ARBA00006094"/>
    </source>
</evidence>
<dbReference type="OMA" id="MEGEHNI"/>
<keyword evidence="7" id="KW-0694">RNA-binding</keyword>
<comment type="similarity">
    <text evidence="3">Belongs to the PHAX family.</text>
</comment>
<evidence type="ECO:0000256" key="9">
    <source>
        <dbReference type="ARBA" id="ARBA00023242"/>
    </source>
</evidence>
<feature type="region of interest" description="Disordered" evidence="11">
    <location>
        <begin position="39"/>
        <end position="83"/>
    </location>
</feature>
<dbReference type="GO" id="GO:0006408">
    <property type="term" value="P:snRNA export from nucleus"/>
    <property type="evidence" value="ECO:0007669"/>
    <property type="project" value="InterPro"/>
</dbReference>
<comment type="subcellular location">
    <subcellularLocation>
        <location evidence="2">Cytoplasm</location>
    </subcellularLocation>
    <subcellularLocation>
        <location evidence="1">Nucleus</location>
    </subcellularLocation>
</comment>
<protein>
    <recommendedName>
        <fullName evidence="4">Phosphorylated adapter RNA export protein</fullName>
    </recommendedName>
    <alternativeName>
        <fullName evidence="10">RNA U small nuclear RNA export adapter protein</fullName>
    </alternativeName>
</protein>
<dbReference type="EMBL" id="KI632284">
    <property type="protein sequence ID" value="EYU20378.1"/>
    <property type="molecule type" value="Genomic_DNA"/>
</dbReference>
<evidence type="ECO:0000256" key="11">
    <source>
        <dbReference type="SAM" id="MobiDB-lite"/>
    </source>
</evidence>
<reference evidence="13 14" key="1">
    <citation type="journal article" date="2013" name="Proc. Natl. Acad. Sci. U.S.A.">
        <title>Fine-scale variation in meiotic recombination in Mimulus inferred from population shotgun sequencing.</title>
        <authorList>
            <person name="Hellsten U."/>
            <person name="Wright K.M."/>
            <person name="Jenkins J."/>
            <person name="Shu S."/>
            <person name="Yuan Y."/>
            <person name="Wessler S.R."/>
            <person name="Schmutz J."/>
            <person name="Willis J.H."/>
            <person name="Rokhsar D.S."/>
        </authorList>
    </citation>
    <scope>NUCLEOTIDE SEQUENCE [LARGE SCALE GENOMIC DNA]</scope>
    <source>
        <strain evidence="14">cv. DUN x IM62</strain>
    </source>
</reference>
<gene>
    <name evidence="13" type="ORF">MIMGU_mgv1a012479mg</name>
</gene>
<keyword evidence="9" id="KW-0539">Nucleus</keyword>
<dbReference type="GO" id="GO:0015031">
    <property type="term" value="P:protein transport"/>
    <property type="evidence" value="ECO:0007669"/>
    <property type="project" value="UniProtKB-KW"/>
</dbReference>
<dbReference type="PANTHER" id="PTHR13135">
    <property type="entry name" value="CYTOSOLIC RESINIFERATOXIN BINDING PROTEIN RBP-26"/>
    <property type="match status" value="1"/>
</dbReference>
<dbReference type="PANTHER" id="PTHR13135:SF0">
    <property type="entry name" value="PHOSPHORYLATED ADAPTER RNA EXPORT PROTEIN"/>
    <property type="match status" value="1"/>
</dbReference>
<dbReference type="OrthoDB" id="20573at2759"/>
<dbReference type="GO" id="GO:0005634">
    <property type="term" value="C:nucleus"/>
    <property type="evidence" value="ECO:0007669"/>
    <property type="project" value="UniProtKB-SubCell"/>
</dbReference>
<dbReference type="InterPro" id="IPR039047">
    <property type="entry name" value="PHAX"/>
</dbReference>
<evidence type="ECO:0000259" key="12">
    <source>
        <dbReference type="Pfam" id="PF10258"/>
    </source>
</evidence>
<dbReference type="GO" id="GO:0005737">
    <property type="term" value="C:cytoplasm"/>
    <property type="evidence" value="ECO:0007669"/>
    <property type="project" value="UniProtKB-SubCell"/>
</dbReference>
<accession>A0A022PZR2</accession>
<evidence type="ECO:0000256" key="7">
    <source>
        <dbReference type="ARBA" id="ARBA00022884"/>
    </source>
</evidence>
<sequence>MEGGESLLDTIFDDEGFEDAQDVEMLDVEEGELIEQVSKTKLGESSDVGCNQVNQESNRGTSIKKKKRKKKNKRKKGSSKDPNVTDIDRFVSDACYRLRERKSYLMWTAVACLGASALSDLVKEVDAIQACGGQMTVDGRRSRNGGGILWNIIKSRDPKAYKEIMRKGKEFEKQFKQQLLDKQEPKQQAGASSQNNTVNAKLATPNPSDGPDLTSHDQSHHEITTPGQKRASVHDRIRMPVTYDDLFGN</sequence>
<dbReference type="InterPro" id="IPR038092">
    <property type="entry name" value="PHAX_RNA-binding_sf"/>
</dbReference>
<feature type="compositionally biased region" description="Basic residues" evidence="11">
    <location>
        <begin position="62"/>
        <end position="77"/>
    </location>
</feature>
<evidence type="ECO:0000256" key="5">
    <source>
        <dbReference type="ARBA" id="ARBA00022448"/>
    </source>
</evidence>
<dbReference type="Proteomes" id="UP000030748">
    <property type="component" value="Unassembled WGS sequence"/>
</dbReference>
<evidence type="ECO:0000256" key="10">
    <source>
        <dbReference type="ARBA" id="ARBA00030834"/>
    </source>
</evidence>
<feature type="domain" description="Phosphorylated adapter RNA export protein RNA-binding" evidence="12">
    <location>
        <begin position="91"/>
        <end position="170"/>
    </location>
</feature>
<keyword evidence="5" id="KW-0813">Transport</keyword>
<dbReference type="Gene3D" id="1.10.10.1440">
    <property type="entry name" value="PHAX RNA-binding domain"/>
    <property type="match status" value="1"/>
</dbReference>
<dbReference type="eggNOG" id="KOG3948">
    <property type="taxonomic scope" value="Eukaryota"/>
</dbReference>
<keyword evidence="8" id="KW-0653">Protein transport</keyword>
<evidence type="ECO:0000256" key="2">
    <source>
        <dbReference type="ARBA" id="ARBA00004496"/>
    </source>
</evidence>
<evidence type="ECO:0000256" key="8">
    <source>
        <dbReference type="ARBA" id="ARBA00022927"/>
    </source>
</evidence>
<dbReference type="Pfam" id="PF10258">
    <property type="entry name" value="PHAX_RNA-bd"/>
    <property type="match status" value="1"/>
</dbReference>
<proteinExistence type="inferred from homology"/>